<keyword evidence="8" id="KW-0012">Acyltransferase</keyword>
<comment type="function">
    <text evidence="12">Catalyzes the acylation of glycosyl-4,4'-diaponeurosporenoate, i.e. the esterification of glucose at the C6'' position with the carboxyl group of the C(15) fatty acid 12-methyltetradecanoic acid, to yield staphyloxanthin. This is the last step in the biosynthesis of this orange pigment, present in most staphylococci strains.</text>
</comment>
<reference evidence="14 15" key="1">
    <citation type="submission" date="2018-03" db="EMBL/GenBank/DDBJ databases">
        <title>Adhaeribacter sp. HMF7605 Genome sequencing and assembly.</title>
        <authorList>
            <person name="Kang H."/>
            <person name="Kang J."/>
            <person name="Cha I."/>
            <person name="Kim H."/>
            <person name="Joh K."/>
        </authorList>
    </citation>
    <scope>NUCLEOTIDE SEQUENCE [LARGE SCALE GENOMIC DNA]</scope>
    <source>
        <strain evidence="14 15">HMF7605</strain>
    </source>
</reference>
<feature type="transmembrane region" description="Helical" evidence="13">
    <location>
        <begin position="39"/>
        <end position="59"/>
    </location>
</feature>
<evidence type="ECO:0000256" key="6">
    <source>
        <dbReference type="ARBA" id="ARBA00022989"/>
    </source>
</evidence>
<comment type="similarity">
    <text evidence="10">Belongs to the acyltransferase CrtO family.</text>
</comment>
<dbReference type="EMBL" id="PYFT01000001">
    <property type="protein sequence ID" value="PSR55290.1"/>
    <property type="molecule type" value="Genomic_DNA"/>
</dbReference>
<comment type="caution">
    <text evidence="14">The sequence shown here is derived from an EMBL/GenBank/DDBJ whole genome shotgun (WGS) entry which is preliminary data.</text>
</comment>
<dbReference type="AlphaFoldDB" id="A0A2T2YIF8"/>
<keyword evidence="5" id="KW-0732">Signal</keyword>
<evidence type="ECO:0000256" key="11">
    <source>
        <dbReference type="ARBA" id="ARBA00023667"/>
    </source>
</evidence>
<protein>
    <recommendedName>
        <fullName evidence="11">Glycosyl-4,4'-diaponeurosporenoate acyltransferase</fullName>
    </recommendedName>
</protein>
<evidence type="ECO:0000313" key="14">
    <source>
        <dbReference type="EMBL" id="PSR55290.1"/>
    </source>
</evidence>
<keyword evidence="15" id="KW-1185">Reference proteome</keyword>
<evidence type="ECO:0000313" key="15">
    <source>
        <dbReference type="Proteomes" id="UP000240357"/>
    </source>
</evidence>
<evidence type="ECO:0000256" key="7">
    <source>
        <dbReference type="ARBA" id="ARBA00023136"/>
    </source>
</evidence>
<evidence type="ECO:0000256" key="13">
    <source>
        <dbReference type="SAM" id="Phobius"/>
    </source>
</evidence>
<proteinExistence type="inferred from homology"/>
<feature type="transmembrane region" description="Helical" evidence="13">
    <location>
        <begin position="151"/>
        <end position="168"/>
    </location>
</feature>
<dbReference type="Pfam" id="PF18927">
    <property type="entry name" value="CrtO"/>
    <property type="match status" value="1"/>
</dbReference>
<comment type="subcellular location">
    <subcellularLocation>
        <location evidence="1">Cell membrane</location>
        <topology evidence="1">Single-pass membrane protein</topology>
    </subcellularLocation>
</comment>
<evidence type="ECO:0000256" key="2">
    <source>
        <dbReference type="ARBA" id="ARBA00022475"/>
    </source>
</evidence>
<keyword evidence="7 13" id="KW-0472">Membrane</keyword>
<keyword evidence="2" id="KW-1003">Cell membrane</keyword>
<organism evidence="14 15">
    <name type="scientific">Adhaeribacter arboris</name>
    <dbReference type="NCBI Taxonomy" id="2072846"/>
    <lineage>
        <taxon>Bacteria</taxon>
        <taxon>Pseudomonadati</taxon>
        <taxon>Bacteroidota</taxon>
        <taxon>Cytophagia</taxon>
        <taxon>Cytophagales</taxon>
        <taxon>Hymenobacteraceae</taxon>
        <taxon>Adhaeribacter</taxon>
    </lineage>
</organism>
<sequence>MVIARKNLFLKWSIVLLTTIGIGLFLLTFSHFAGVTSGLFSWTLNFSLMFWITVAESQLHPSLHSAYFNNHAFEKSGKIYAALGVHWFRWLLVISGWEKLSQKNNPVRKTLPALQQFERATRVSEFGHSVIAIIIFALTVFVCIKYSVKEAFWLILFNVLLNIYPILVQRYNRPRLRRLVQKLQQPSVV</sequence>
<feature type="transmembrane region" description="Helical" evidence="13">
    <location>
        <begin position="12"/>
        <end position="33"/>
    </location>
</feature>
<dbReference type="GO" id="GO:0005886">
    <property type="term" value="C:plasma membrane"/>
    <property type="evidence" value="ECO:0007669"/>
    <property type="project" value="UniProtKB-SubCell"/>
</dbReference>
<dbReference type="Proteomes" id="UP000240357">
    <property type="component" value="Unassembled WGS sequence"/>
</dbReference>
<evidence type="ECO:0000256" key="5">
    <source>
        <dbReference type="ARBA" id="ARBA00022729"/>
    </source>
</evidence>
<keyword evidence="6 13" id="KW-1133">Transmembrane helix</keyword>
<name>A0A2T2YIF8_9BACT</name>
<gene>
    <name evidence="14" type="ORF">AHMF7605_18160</name>
</gene>
<accession>A0A2T2YIF8</accession>
<keyword evidence="3" id="KW-0808">Transferase</keyword>
<feature type="transmembrane region" description="Helical" evidence="13">
    <location>
        <begin position="126"/>
        <end position="144"/>
    </location>
</feature>
<evidence type="ECO:0000256" key="4">
    <source>
        <dbReference type="ARBA" id="ARBA00022692"/>
    </source>
</evidence>
<evidence type="ECO:0000256" key="8">
    <source>
        <dbReference type="ARBA" id="ARBA00023315"/>
    </source>
</evidence>
<evidence type="ECO:0000256" key="3">
    <source>
        <dbReference type="ARBA" id="ARBA00022679"/>
    </source>
</evidence>
<evidence type="ECO:0000256" key="9">
    <source>
        <dbReference type="ARBA" id="ARBA00023588"/>
    </source>
</evidence>
<dbReference type="UniPathway" id="UPA00029">
    <property type="reaction ID" value="UER00560"/>
</dbReference>
<evidence type="ECO:0000256" key="12">
    <source>
        <dbReference type="ARBA" id="ARBA00025324"/>
    </source>
</evidence>
<comment type="pathway">
    <text evidence="9">Carotenoid biosynthesis; staphyloxanthin biosynthesis; staphyloxanthin from farnesyl diphosphate: step 5/5.</text>
</comment>
<keyword evidence="4 13" id="KW-0812">Transmembrane</keyword>
<dbReference type="InterPro" id="IPR044021">
    <property type="entry name" value="CrtO"/>
</dbReference>
<evidence type="ECO:0000256" key="1">
    <source>
        <dbReference type="ARBA" id="ARBA00004162"/>
    </source>
</evidence>
<dbReference type="GO" id="GO:0016746">
    <property type="term" value="F:acyltransferase activity"/>
    <property type="evidence" value="ECO:0007669"/>
    <property type="project" value="UniProtKB-KW"/>
</dbReference>
<evidence type="ECO:0000256" key="10">
    <source>
        <dbReference type="ARBA" id="ARBA00023603"/>
    </source>
</evidence>